<evidence type="ECO:0000313" key="2">
    <source>
        <dbReference type="EMBL" id="KAK1504090.1"/>
    </source>
</evidence>
<evidence type="ECO:0000313" key="3">
    <source>
        <dbReference type="Proteomes" id="UP001227543"/>
    </source>
</evidence>
<dbReference type="Proteomes" id="UP001227543">
    <property type="component" value="Unassembled WGS sequence"/>
</dbReference>
<organism evidence="2 3">
    <name type="scientific">Colletotrichum tamarilloi</name>
    <dbReference type="NCBI Taxonomy" id="1209934"/>
    <lineage>
        <taxon>Eukaryota</taxon>
        <taxon>Fungi</taxon>
        <taxon>Dikarya</taxon>
        <taxon>Ascomycota</taxon>
        <taxon>Pezizomycotina</taxon>
        <taxon>Sordariomycetes</taxon>
        <taxon>Hypocreomycetidae</taxon>
        <taxon>Glomerellales</taxon>
        <taxon>Glomerellaceae</taxon>
        <taxon>Colletotrichum</taxon>
        <taxon>Colletotrichum acutatum species complex</taxon>
    </lineage>
</organism>
<sequence length="116" mass="12798">TISGAEQGFHWSVGEPSKGGIKESRTTKWKDGNDDGMTSHETNLASGGKGHQRALQHRRDSSMNQRAQTIMNLADHLHETVINASRFPHCQLLPSEMLTQLTGGLETNSSLKLQYL</sequence>
<dbReference type="GeneID" id="85404588"/>
<reference evidence="2 3" key="1">
    <citation type="submission" date="2016-10" db="EMBL/GenBank/DDBJ databases">
        <title>The genome sequence of Colletotrichum fioriniae PJ7.</title>
        <authorList>
            <person name="Baroncelli R."/>
        </authorList>
    </citation>
    <scope>NUCLEOTIDE SEQUENCE [LARGE SCALE GENOMIC DNA]</scope>
    <source>
        <strain evidence="2 3">Tom-12</strain>
    </source>
</reference>
<protein>
    <submittedName>
        <fullName evidence="2">Uncharacterized protein</fullName>
    </submittedName>
</protein>
<accession>A0ABQ9RHT2</accession>
<feature type="non-terminal residue" evidence="2">
    <location>
        <position position="1"/>
    </location>
</feature>
<comment type="caution">
    <text evidence="2">The sequence shown here is derived from an EMBL/GenBank/DDBJ whole genome shotgun (WGS) entry which is preliminary data.</text>
</comment>
<evidence type="ECO:0000256" key="1">
    <source>
        <dbReference type="SAM" id="MobiDB-lite"/>
    </source>
</evidence>
<dbReference type="EMBL" id="MLFU01000010">
    <property type="protein sequence ID" value="KAK1504090.1"/>
    <property type="molecule type" value="Genomic_DNA"/>
</dbReference>
<feature type="region of interest" description="Disordered" evidence="1">
    <location>
        <begin position="1"/>
        <end position="64"/>
    </location>
</feature>
<name>A0ABQ9RHT2_9PEZI</name>
<proteinExistence type="predicted"/>
<gene>
    <name evidence="2" type="ORF">CTAM01_04320</name>
</gene>
<feature type="compositionally biased region" description="Basic and acidic residues" evidence="1">
    <location>
        <begin position="20"/>
        <end position="33"/>
    </location>
</feature>
<dbReference type="RefSeq" id="XP_060384995.1">
    <property type="nucleotide sequence ID" value="XM_060520350.1"/>
</dbReference>
<keyword evidence="3" id="KW-1185">Reference proteome</keyword>